<feature type="region of interest" description="Disordered" evidence="1">
    <location>
        <begin position="1"/>
        <end position="32"/>
    </location>
</feature>
<evidence type="ECO:0000256" key="1">
    <source>
        <dbReference type="SAM" id="MobiDB-lite"/>
    </source>
</evidence>
<gene>
    <name evidence="2" type="ORF">CDAR_580131</name>
</gene>
<dbReference type="AlphaFoldDB" id="A0AAV4PM35"/>
<organism evidence="2 3">
    <name type="scientific">Caerostris darwini</name>
    <dbReference type="NCBI Taxonomy" id="1538125"/>
    <lineage>
        <taxon>Eukaryota</taxon>
        <taxon>Metazoa</taxon>
        <taxon>Ecdysozoa</taxon>
        <taxon>Arthropoda</taxon>
        <taxon>Chelicerata</taxon>
        <taxon>Arachnida</taxon>
        <taxon>Araneae</taxon>
        <taxon>Araneomorphae</taxon>
        <taxon>Entelegynae</taxon>
        <taxon>Araneoidea</taxon>
        <taxon>Araneidae</taxon>
        <taxon>Caerostris</taxon>
    </lineage>
</organism>
<dbReference type="EMBL" id="BPLQ01003196">
    <property type="protein sequence ID" value="GIX98612.1"/>
    <property type="molecule type" value="Genomic_DNA"/>
</dbReference>
<protein>
    <submittedName>
        <fullName evidence="2">Uncharacterized protein</fullName>
    </submittedName>
</protein>
<keyword evidence="3" id="KW-1185">Reference proteome</keyword>
<comment type="caution">
    <text evidence="2">The sequence shown here is derived from an EMBL/GenBank/DDBJ whole genome shotgun (WGS) entry which is preliminary data.</text>
</comment>
<dbReference type="Proteomes" id="UP001054837">
    <property type="component" value="Unassembled WGS sequence"/>
</dbReference>
<evidence type="ECO:0000313" key="3">
    <source>
        <dbReference type="Proteomes" id="UP001054837"/>
    </source>
</evidence>
<proteinExistence type="predicted"/>
<evidence type="ECO:0000313" key="2">
    <source>
        <dbReference type="EMBL" id="GIX98612.1"/>
    </source>
</evidence>
<sequence>MNAAPLGSEDETRSKRGYSPSESENQDHYSGNWYQKDFLTNPPILMQQRPSNFYAGRAPSRLPAETRERGEAVLWGASIAGALSPAHIWPSLTSEVSGSETWSQKSRDFFFSRCAILHFIRRNITGGEGVKEEWRIDSVPVPDIRWTEKTVFFRHRIITIQEQGKRQVSFSRSQPNKMATE</sequence>
<reference evidence="2 3" key="1">
    <citation type="submission" date="2021-06" db="EMBL/GenBank/DDBJ databases">
        <title>Caerostris darwini draft genome.</title>
        <authorList>
            <person name="Kono N."/>
            <person name="Arakawa K."/>
        </authorList>
    </citation>
    <scope>NUCLEOTIDE SEQUENCE [LARGE SCALE GENOMIC DNA]</scope>
</reference>
<accession>A0AAV4PM35</accession>
<feature type="compositionally biased region" description="Polar residues" evidence="1">
    <location>
        <begin position="20"/>
        <end position="32"/>
    </location>
</feature>
<name>A0AAV4PM35_9ARAC</name>